<dbReference type="InterPro" id="IPR008271">
    <property type="entry name" value="Ser/Thr_kinase_AS"/>
</dbReference>
<evidence type="ECO:0000259" key="2">
    <source>
        <dbReference type="PROSITE" id="PS50011"/>
    </source>
</evidence>
<dbReference type="Gene3D" id="1.10.510.10">
    <property type="entry name" value="Transferase(Phosphotransferase) domain 1"/>
    <property type="match status" value="1"/>
</dbReference>
<dbReference type="SMART" id="SM00220">
    <property type="entry name" value="S_TKc"/>
    <property type="match status" value="1"/>
</dbReference>
<keyword evidence="3" id="KW-0808">Transferase</keyword>
<keyword evidence="4" id="KW-1185">Reference proteome</keyword>
<feature type="repeat" description="WD" evidence="1">
    <location>
        <begin position="1075"/>
        <end position="1109"/>
    </location>
</feature>
<keyword evidence="1" id="KW-0853">WD repeat</keyword>
<dbReference type="InterPro" id="IPR049052">
    <property type="entry name" value="nSTAND1"/>
</dbReference>
<dbReference type="Pfam" id="PF00400">
    <property type="entry name" value="WD40"/>
    <property type="match status" value="1"/>
</dbReference>
<dbReference type="InterPro" id="IPR011047">
    <property type="entry name" value="Quinoprotein_ADH-like_sf"/>
</dbReference>
<name>A0ABW6SJ09_9ACTN</name>
<dbReference type="InterPro" id="IPR051681">
    <property type="entry name" value="Ser/Thr_Kinases-Pseudokinases"/>
</dbReference>
<dbReference type="RefSeq" id="WP_387408956.1">
    <property type="nucleotide sequence ID" value="NZ_JBIASD010000002.1"/>
</dbReference>
<dbReference type="Pfam" id="PF00069">
    <property type="entry name" value="Pkinase"/>
    <property type="match status" value="1"/>
</dbReference>
<dbReference type="Gene3D" id="3.30.200.20">
    <property type="entry name" value="Phosphorylase Kinase, domain 1"/>
    <property type="match status" value="1"/>
</dbReference>
<dbReference type="InterPro" id="IPR001680">
    <property type="entry name" value="WD40_rpt"/>
</dbReference>
<feature type="domain" description="Protein kinase" evidence="2">
    <location>
        <begin position="16"/>
        <end position="265"/>
    </location>
</feature>
<dbReference type="InterPro" id="IPR011009">
    <property type="entry name" value="Kinase-like_dom_sf"/>
</dbReference>
<dbReference type="Proteomes" id="UP001602013">
    <property type="component" value="Unassembled WGS sequence"/>
</dbReference>
<protein>
    <submittedName>
        <fullName evidence="3">Protein kinase</fullName>
    </submittedName>
</protein>
<dbReference type="InterPro" id="IPR036322">
    <property type="entry name" value="WD40_repeat_dom_sf"/>
</dbReference>
<evidence type="ECO:0000313" key="4">
    <source>
        <dbReference type="Proteomes" id="UP001602013"/>
    </source>
</evidence>
<proteinExistence type="predicted"/>
<dbReference type="SMART" id="SM00320">
    <property type="entry name" value="WD40"/>
    <property type="match status" value="3"/>
</dbReference>
<accession>A0ABW6SJ09</accession>
<dbReference type="SUPFAM" id="SSF50998">
    <property type="entry name" value="Quinoprotein alcohol dehydrogenase-like"/>
    <property type="match status" value="1"/>
</dbReference>
<dbReference type="GO" id="GO:0016301">
    <property type="term" value="F:kinase activity"/>
    <property type="evidence" value="ECO:0007669"/>
    <property type="project" value="UniProtKB-KW"/>
</dbReference>
<dbReference type="EMBL" id="JBIASD010000002">
    <property type="protein sequence ID" value="MFF3664931.1"/>
    <property type="molecule type" value="Genomic_DNA"/>
</dbReference>
<evidence type="ECO:0000256" key="1">
    <source>
        <dbReference type="PROSITE-ProRule" id="PRU00221"/>
    </source>
</evidence>
<reference evidence="3 4" key="1">
    <citation type="submission" date="2024-10" db="EMBL/GenBank/DDBJ databases">
        <title>The Natural Products Discovery Center: Release of the First 8490 Sequenced Strains for Exploring Actinobacteria Biosynthetic Diversity.</title>
        <authorList>
            <person name="Kalkreuter E."/>
            <person name="Kautsar S.A."/>
            <person name="Yang D."/>
            <person name="Bader C.D."/>
            <person name="Teijaro C.N."/>
            <person name="Fluegel L."/>
            <person name="Davis C.M."/>
            <person name="Simpson J.R."/>
            <person name="Lauterbach L."/>
            <person name="Steele A.D."/>
            <person name="Gui C."/>
            <person name="Meng S."/>
            <person name="Li G."/>
            <person name="Viehrig K."/>
            <person name="Ye F."/>
            <person name="Su P."/>
            <person name="Kiefer A.F."/>
            <person name="Nichols A."/>
            <person name="Cepeda A.J."/>
            <person name="Yan W."/>
            <person name="Fan B."/>
            <person name="Jiang Y."/>
            <person name="Adhikari A."/>
            <person name="Zheng C.-J."/>
            <person name="Schuster L."/>
            <person name="Cowan T.M."/>
            <person name="Smanski M.J."/>
            <person name="Chevrette M.G."/>
            <person name="De Carvalho L.P.S."/>
            <person name="Shen B."/>
        </authorList>
    </citation>
    <scope>NUCLEOTIDE SEQUENCE [LARGE SCALE GENOMIC DNA]</scope>
    <source>
        <strain evidence="3 4">NPDC002173</strain>
    </source>
</reference>
<dbReference type="Pfam" id="PF20703">
    <property type="entry name" value="nSTAND1"/>
    <property type="match status" value="1"/>
</dbReference>
<keyword evidence="3" id="KW-0418">Kinase</keyword>
<evidence type="ECO:0000313" key="3">
    <source>
        <dbReference type="EMBL" id="MFF3664931.1"/>
    </source>
</evidence>
<organism evidence="3 4">
    <name type="scientific">Microtetraspora malaysiensis</name>
    <dbReference type="NCBI Taxonomy" id="161358"/>
    <lineage>
        <taxon>Bacteria</taxon>
        <taxon>Bacillati</taxon>
        <taxon>Actinomycetota</taxon>
        <taxon>Actinomycetes</taxon>
        <taxon>Streptosporangiales</taxon>
        <taxon>Streptosporangiaceae</taxon>
        <taxon>Microtetraspora</taxon>
    </lineage>
</organism>
<dbReference type="InterPro" id="IPR015943">
    <property type="entry name" value="WD40/YVTN_repeat-like_dom_sf"/>
</dbReference>
<sequence>MAEPLTSSDPRQLGAYWLAGRLGSGGQGVVYEGYDDAGARVAVKALHAEYVTDAYCDQLRREVAALSLVAPFCTARIISADLIHNPPYLVSEYVAGPDLQSRVDKDGPYEPQALLRLAIGIATALSSIHQAGVIHRDLKPANVLIGPDGPRVIDFGIARTEEMSRSATGQLKGTPRWMAPELFRGERATPAVDIWAWGAIVLFAGTGTPPFHGDNLPRLVYQVLNHRPALDRLPPQLQPLVAQALSQDPAARPTAPALLASLIGLPANAVNASAALEAGQRAADHDGTRVDGARPALGDAAEKVFGRLPAGQQALVPRILLRMIAAFPDAQHTLRKVSYPEFHDGELDEPTLPKILDVLCDGGLVTRDDTTFTLATPALIRAWPRLRAWVDGDRSSLNAHHELADAARNWSDHGRKNADLLQGSRLDGAIDWAVTGLRHLTLNVLERAYLDASVAASRRRRRARTLVGAALAVLLVVATTTAGVAVAQGNTLADRNATVTRQLEASEASRIANLATTMRLLDPVAAKRLAIAAGSLSPHGMETRSALMTLHSQWEKENYQPPGVDGSWRWGMDTTGRLAVYARTPEVKVVDVDARKVVSTFTIDGGDADCVSVSGDGRYAALTQKAQPAGSIARVWDLAAGKPVGASHDVSCGELTATGKYLYGAVTGGTNVWETASGRRVMTFADSDRLAATPDETSIYVWPFKRAALELWDLGTGKMVMTMRMGIKGKDIGWSVASPDGRRLAFVHRVGRVTKLGIVTMETKEIRWRDLPRSTGRIIPSFSSDASYVQAKGAVFEAEDGDWGPVLRYPSDDCWHDRRFGPGGKTLRCIDTEGKINVISVDTVLYKDRKTTESDAYDTAASADGSTFVAGGSDSLEVWHSIGRTRRATLPIPYTARDNLYALDADGRHLANCRKNGEIEVWDTASATKKLALNTRRKWNSNDEAPTVAFSPDGRTLAALYESAYGGPSELQLWDLPSGTLRATARAEAKLTTSTAGSPDPRILFSPDNRNVISTQAQGIVDVATGKKIADLRDLVAPAAINRGGIIADNRGPTIAFWDIKTRQRLFDLRPGTPMSELKFSPDGKLLAGADARGQIRVWDTTSRRPFGIPLAGYQNRDLRVVTFVADGSAVLGIDADSRVRIHPVDSAEIKAALCAEVGPLSQGDWRHYMPNLTYRKTC</sequence>
<dbReference type="InterPro" id="IPR000719">
    <property type="entry name" value="Prot_kinase_dom"/>
</dbReference>
<dbReference type="PROSITE" id="PS50011">
    <property type="entry name" value="PROTEIN_KINASE_DOM"/>
    <property type="match status" value="1"/>
</dbReference>
<dbReference type="CDD" id="cd14014">
    <property type="entry name" value="STKc_PknB_like"/>
    <property type="match status" value="1"/>
</dbReference>
<dbReference type="PANTHER" id="PTHR44329">
    <property type="entry name" value="SERINE/THREONINE-PROTEIN KINASE TNNI3K-RELATED"/>
    <property type="match status" value="1"/>
</dbReference>
<dbReference type="Gene3D" id="2.130.10.10">
    <property type="entry name" value="YVTN repeat-like/Quinoprotein amine dehydrogenase"/>
    <property type="match status" value="3"/>
</dbReference>
<gene>
    <name evidence="3" type="ORF">ACFYXI_04995</name>
</gene>
<dbReference type="SUPFAM" id="SSF56112">
    <property type="entry name" value="Protein kinase-like (PK-like)"/>
    <property type="match status" value="1"/>
</dbReference>
<dbReference type="PROSITE" id="PS00108">
    <property type="entry name" value="PROTEIN_KINASE_ST"/>
    <property type="match status" value="1"/>
</dbReference>
<dbReference type="PROSITE" id="PS50082">
    <property type="entry name" value="WD_REPEATS_2"/>
    <property type="match status" value="1"/>
</dbReference>
<dbReference type="SUPFAM" id="SSF50978">
    <property type="entry name" value="WD40 repeat-like"/>
    <property type="match status" value="1"/>
</dbReference>
<comment type="caution">
    <text evidence="3">The sequence shown here is derived from an EMBL/GenBank/DDBJ whole genome shotgun (WGS) entry which is preliminary data.</text>
</comment>